<organism evidence="10">
    <name type="scientific">freshwater metagenome</name>
    <dbReference type="NCBI Taxonomy" id="449393"/>
    <lineage>
        <taxon>unclassified sequences</taxon>
        <taxon>metagenomes</taxon>
        <taxon>ecological metagenomes</taxon>
    </lineage>
</organism>
<evidence type="ECO:0000256" key="6">
    <source>
        <dbReference type="ARBA" id="ARBA00022989"/>
    </source>
</evidence>
<name>A0A6J7C3J9_9ZZZZ</name>
<dbReference type="PANTHER" id="PTHR30413:SF8">
    <property type="entry name" value="TRANSPORT PERMEASE PROTEIN"/>
    <property type="match status" value="1"/>
</dbReference>
<sequence>MSNAAVLKDDYLGEYHVYEPHRAGLPPIRPYFRELWRRRAFAVELAKSTIRSTHHDTVFGVLWNVINPLLLAGVYYLLVAIISQATQPSDYFAHLLAGLFAFYFVAGCMSGGSASVTSAGRMIMNTAFPRMLLPLSAVYIAFRKFLPTMLVYLAVVLITHVGVSTTALLAIPMFMLLMVFGTGMGLLLATAQVYFRDTASFLPYVTRIWLYVSPVLFYPDAKFIEKIGPLIHLNPLYSLLGGWGDLLVRGDLIPAWMWIEAALWSFGTLALGAVVFMSRERDFAVRL</sequence>
<feature type="transmembrane region" description="Helical" evidence="8">
    <location>
        <begin position="255"/>
        <end position="277"/>
    </location>
</feature>
<keyword evidence="4" id="KW-0997">Cell inner membrane</keyword>
<keyword evidence="6 8" id="KW-1133">Transmembrane helix</keyword>
<dbReference type="AlphaFoldDB" id="A0A6J7C3J9"/>
<keyword evidence="3" id="KW-1003">Cell membrane</keyword>
<protein>
    <submittedName>
        <fullName evidence="10">Unannotated protein</fullName>
    </submittedName>
</protein>
<evidence type="ECO:0000256" key="1">
    <source>
        <dbReference type="ARBA" id="ARBA00004429"/>
    </source>
</evidence>
<evidence type="ECO:0000256" key="7">
    <source>
        <dbReference type="ARBA" id="ARBA00023136"/>
    </source>
</evidence>
<proteinExistence type="predicted"/>
<dbReference type="Pfam" id="PF01061">
    <property type="entry name" value="ABC2_membrane"/>
    <property type="match status" value="1"/>
</dbReference>
<evidence type="ECO:0000259" key="9">
    <source>
        <dbReference type="PROSITE" id="PS51012"/>
    </source>
</evidence>
<accession>A0A6J7C3J9</accession>
<dbReference type="InterPro" id="IPR013525">
    <property type="entry name" value="ABC2_TM"/>
</dbReference>
<evidence type="ECO:0000256" key="5">
    <source>
        <dbReference type="ARBA" id="ARBA00022692"/>
    </source>
</evidence>
<dbReference type="PANTHER" id="PTHR30413">
    <property type="entry name" value="INNER MEMBRANE TRANSPORT PERMEASE"/>
    <property type="match status" value="1"/>
</dbReference>
<gene>
    <name evidence="10" type="ORF">UFOPK3268_01193</name>
</gene>
<reference evidence="10" key="1">
    <citation type="submission" date="2020-05" db="EMBL/GenBank/DDBJ databases">
        <authorList>
            <person name="Chiriac C."/>
            <person name="Salcher M."/>
            <person name="Ghai R."/>
            <person name="Kavagutti S V."/>
        </authorList>
    </citation>
    <scope>NUCLEOTIDE SEQUENCE</scope>
</reference>
<feature type="transmembrane region" description="Helical" evidence="8">
    <location>
        <begin position="201"/>
        <end position="218"/>
    </location>
</feature>
<keyword evidence="2" id="KW-0813">Transport</keyword>
<evidence type="ECO:0000256" key="8">
    <source>
        <dbReference type="SAM" id="Phobius"/>
    </source>
</evidence>
<evidence type="ECO:0000256" key="2">
    <source>
        <dbReference type="ARBA" id="ARBA00022448"/>
    </source>
</evidence>
<evidence type="ECO:0000313" key="10">
    <source>
        <dbReference type="EMBL" id="CAB4851258.1"/>
    </source>
</evidence>
<dbReference type="GO" id="GO:0005886">
    <property type="term" value="C:plasma membrane"/>
    <property type="evidence" value="ECO:0007669"/>
    <property type="project" value="UniProtKB-SubCell"/>
</dbReference>
<comment type="subcellular location">
    <subcellularLocation>
        <location evidence="1">Cell inner membrane</location>
        <topology evidence="1">Multi-pass membrane protein</topology>
    </subcellularLocation>
</comment>
<dbReference type="PROSITE" id="PS51012">
    <property type="entry name" value="ABC_TM2"/>
    <property type="match status" value="1"/>
</dbReference>
<feature type="domain" description="ABC transmembrane type-2" evidence="9">
    <location>
        <begin position="59"/>
        <end position="279"/>
    </location>
</feature>
<feature type="transmembrane region" description="Helical" evidence="8">
    <location>
        <begin position="61"/>
        <end position="85"/>
    </location>
</feature>
<feature type="transmembrane region" description="Helical" evidence="8">
    <location>
        <begin position="176"/>
        <end position="195"/>
    </location>
</feature>
<dbReference type="GO" id="GO:0015920">
    <property type="term" value="P:lipopolysaccharide transport"/>
    <property type="evidence" value="ECO:0007669"/>
    <property type="project" value="TreeGrafter"/>
</dbReference>
<keyword evidence="5 8" id="KW-0812">Transmembrane</keyword>
<dbReference type="GO" id="GO:0140359">
    <property type="term" value="F:ABC-type transporter activity"/>
    <property type="evidence" value="ECO:0007669"/>
    <property type="project" value="InterPro"/>
</dbReference>
<evidence type="ECO:0000256" key="4">
    <source>
        <dbReference type="ARBA" id="ARBA00022519"/>
    </source>
</evidence>
<dbReference type="InterPro" id="IPR047817">
    <property type="entry name" value="ABC2_TM_bact-type"/>
</dbReference>
<dbReference type="EMBL" id="CAFBIZ010000159">
    <property type="protein sequence ID" value="CAB4851258.1"/>
    <property type="molecule type" value="Genomic_DNA"/>
</dbReference>
<evidence type="ECO:0000256" key="3">
    <source>
        <dbReference type="ARBA" id="ARBA00022475"/>
    </source>
</evidence>
<feature type="transmembrane region" description="Helical" evidence="8">
    <location>
        <begin position="91"/>
        <end position="110"/>
    </location>
</feature>
<keyword evidence="7 8" id="KW-0472">Membrane</keyword>